<dbReference type="Proteomes" id="UP000035491">
    <property type="component" value="Unassembled WGS sequence"/>
</dbReference>
<sequence length="64" mass="7322">MNHAQFTSSGYSFVNGLKAVTRYATASKLLFKDAYNFVSSSNLKNIYNITCFKYSESLYKRQGF</sequence>
<name>A0ABR5DRU2_RICPA</name>
<protein>
    <submittedName>
        <fullName evidence="1">Uncharacterized protein</fullName>
    </submittedName>
</protein>
<reference evidence="1 2" key="1">
    <citation type="submission" date="2015-02" db="EMBL/GenBank/DDBJ databases">
        <title>Genome Sequencing of Rickettsiales.</title>
        <authorList>
            <person name="Daugherty S.C."/>
            <person name="Su Q."/>
            <person name="Abolude K."/>
            <person name="Beier-Sexton M."/>
            <person name="Carlyon J.A."/>
            <person name="Carter R."/>
            <person name="Day N.P."/>
            <person name="Dumler S.J."/>
            <person name="Dyachenko V."/>
            <person name="Godinez A."/>
            <person name="Kurtti T.J."/>
            <person name="Lichay M."/>
            <person name="Mullins K.E."/>
            <person name="Ott S."/>
            <person name="Pappas-Brown V."/>
            <person name="Paris D.H."/>
            <person name="Patel P."/>
            <person name="Richards A.L."/>
            <person name="Sadzewicz L."/>
            <person name="Sears K."/>
            <person name="Seidman D."/>
            <person name="Sengamalay N."/>
            <person name="Stenos J."/>
            <person name="Tallon L.J."/>
            <person name="Vincent G."/>
            <person name="Fraser C.M."/>
            <person name="Munderloh U."/>
            <person name="Dunning-Hotopp J.C."/>
        </authorList>
    </citation>
    <scope>NUCLEOTIDE SEQUENCE [LARGE SCALE GENOMIC DNA]</scope>
    <source>
        <strain evidence="1 2">Tate's Hell</strain>
    </source>
</reference>
<keyword evidence="2" id="KW-1185">Reference proteome</keyword>
<evidence type="ECO:0000313" key="1">
    <source>
        <dbReference type="EMBL" id="KJW01451.1"/>
    </source>
</evidence>
<gene>
    <name evidence="1" type="ORF">RPATATE_1600</name>
</gene>
<accession>A0ABR5DRU2</accession>
<proteinExistence type="predicted"/>
<evidence type="ECO:0000313" key="2">
    <source>
        <dbReference type="Proteomes" id="UP000035491"/>
    </source>
</evidence>
<organism evidence="1 2">
    <name type="scientific">Rickettsia parkeri str. Tate's Hell</name>
    <dbReference type="NCBI Taxonomy" id="1359189"/>
    <lineage>
        <taxon>Bacteria</taxon>
        <taxon>Pseudomonadati</taxon>
        <taxon>Pseudomonadota</taxon>
        <taxon>Alphaproteobacteria</taxon>
        <taxon>Rickettsiales</taxon>
        <taxon>Rickettsiaceae</taxon>
        <taxon>Rickettsieae</taxon>
        <taxon>Rickettsia</taxon>
        <taxon>spotted fever group</taxon>
    </lineage>
</organism>
<comment type="caution">
    <text evidence="1">The sequence shown here is derived from an EMBL/GenBank/DDBJ whole genome shotgun (WGS) entry which is preliminary data.</text>
</comment>
<dbReference type="RefSeq" id="WP_014410328.1">
    <property type="nucleotide sequence ID" value="NZ_LAOO01000001.1"/>
</dbReference>
<dbReference type="EMBL" id="LAOO01000001">
    <property type="protein sequence ID" value="KJW01451.1"/>
    <property type="molecule type" value="Genomic_DNA"/>
</dbReference>